<protein>
    <submittedName>
        <fullName evidence="1">Uncharacterized protein</fullName>
    </submittedName>
</protein>
<comment type="caution">
    <text evidence="1">The sequence shown here is derived from an EMBL/GenBank/DDBJ whole genome shotgun (WGS) entry which is preliminary data.</text>
</comment>
<sequence>MQQAEGFTAPGRAPMLVVRWKAGRVHVSQDGIKTWCGAPVPAGATRTVPTVDWHQHTNCYNCAYRLWPLHAPPGYLRPVNGQDFPIRRACSHSGDPRACTTCTLRPPRNWPCTRGCTDQRDHQADRRYTQCTVFPPRQPTGPGGRCIQGCESTNRVLHRANPGMFFDLADSDSLTCYHCGLYVCVGCEAVPVASTLTLCDACP</sequence>
<accession>A0A5C4QT66</accession>
<proteinExistence type="predicted"/>
<name>A0A5C4QT66_9ACTN</name>
<dbReference type="EMBL" id="VDFY01000153">
    <property type="protein sequence ID" value="TNH28768.1"/>
    <property type="molecule type" value="Genomic_DNA"/>
</dbReference>
<keyword evidence="2" id="KW-1185">Reference proteome</keyword>
<evidence type="ECO:0000313" key="1">
    <source>
        <dbReference type="EMBL" id="TNH28768.1"/>
    </source>
</evidence>
<dbReference type="AlphaFoldDB" id="A0A5C4QT66"/>
<dbReference type="RefSeq" id="WP_139584825.1">
    <property type="nucleotide sequence ID" value="NZ_VDFY01000153.1"/>
</dbReference>
<organism evidence="1 2">
    <name type="scientific">Micromonospora orduensis</name>
    <dbReference type="NCBI Taxonomy" id="1420891"/>
    <lineage>
        <taxon>Bacteria</taxon>
        <taxon>Bacillati</taxon>
        <taxon>Actinomycetota</taxon>
        <taxon>Actinomycetes</taxon>
        <taxon>Micromonosporales</taxon>
        <taxon>Micromonosporaceae</taxon>
        <taxon>Micromonospora</taxon>
    </lineage>
</organism>
<evidence type="ECO:0000313" key="2">
    <source>
        <dbReference type="Proteomes" id="UP000306145"/>
    </source>
</evidence>
<dbReference type="OrthoDB" id="5198689at2"/>
<reference evidence="1 2" key="1">
    <citation type="submission" date="2019-06" db="EMBL/GenBank/DDBJ databases">
        <title>Micromonospora ordensis sp. nov., isolated from deep marine sediment.</title>
        <authorList>
            <person name="Veyisoglu A."/>
            <person name="Carro L."/>
            <person name="Klenk H.-P."/>
            <person name="Sahin N."/>
        </authorList>
    </citation>
    <scope>NUCLEOTIDE SEQUENCE [LARGE SCALE GENOMIC DNA]</scope>
    <source>
        <strain evidence="1 2">S2509</strain>
    </source>
</reference>
<gene>
    <name evidence="1" type="ORF">FHG89_14055</name>
</gene>
<dbReference type="Proteomes" id="UP000306145">
    <property type="component" value="Unassembled WGS sequence"/>
</dbReference>